<keyword evidence="12 13" id="KW-0742">SOS response</keyword>
<keyword evidence="9 13" id="KW-0238">DNA-binding</keyword>
<organism evidence="17 18">
    <name type="scientific">Acidaminobacter hydrogenoformans DSM 2784</name>
    <dbReference type="NCBI Taxonomy" id="1120920"/>
    <lineage>
        <taxon>Bacteria</taxon>
        <taxon>Bacillati</taxon>
        <taxon>Bacillota</taxon>
        <taxon>Clostridia</taxon>
        <taxon>Peptostreptococcales</taxon>
        <taxon>Acidaminobacteraceae</taxon>
        <taxon>Acidaminobacter</taxon>
    </lineage>
</organism>
<feature type="active site" description="For autocatalytic cleavage activity" evidence="13">
    <location>
        <position position="144"/>
    </location>
</feature>
<dbReference type="GO" id="GO:0006508">
    <property type="term" value="P:proteolysis"/>
    <property type="evidence" value="ECO:0007669"/>
    <property type="project" value="InterPro"/>
</dbReference>
<dbReference type="RefSeq" id="WP_092589230.1">
    <property type="nucleotide sequence ID" value="NZ_FMWL01000002.1"/>
</dbReference>
<dbReference type="Proteomes" id="UP000199208">
    <property type="component" value="Unassembled WGS sequence"/>
</dbReference>
<dbReference type="CDD" id="cd06529">
    <property type="entry name" value="S24_LexA-like"/>
    <property type="match status" value="1"/>
</dbReference>
<dbReference type="OrthoDB" id="9802364at2"/>
<dbReference type="FunFam" id="1.10.10.10:FF:000009">
    <property type="entry name" value="LexA repressor"/>
    <property type="match status" value="1"/>
</dbReference>
<feature type="domain" description="LexA repressor DNA-binding" evidence="16">
    <location>
        <begin position="4"/>
        <end position="66"/>
    </location>
</feature>
<feature type="active site" description="For autocatalytic cleavage activity" evidence="13">
    <location>
        <position position="181"/>
    </location>
</feature>
<dbReference type="FunFam" id="2.10.109.10:FF:000001">
    <property type="entry name" value="LexA repressor"/>
    <property type="match status" value="1"/>
</dbReference>
<keyword evidence="3 13" id="KW-0678">Repressor</keyword>
<dbReference type="GO" id="GO:0045892">
    <property type="term" value="P:negative regulation of DNA-templated transcription"/>
    <property type="evidence" value="ECO:0007669"/>
    <property type="project" value="UniProtKB-UniRule"/>
</dbReference>
<comment type="function">
    <text evidence="13">Represses a number of genes involved in the response to DNA damage (SOS response), including recA and lexA. In the presence of single-stranded DNA, RecA interacts with LexA causing an autocatalytic cleavage which disrupts the DNA-binding part of LexA, leading to derepression of the SOS regulon and eventually DNA repair.</text>
</comment>
<keyword evidence="5 13" id="KW-0227">DNA damage</keyword>
<keyword evidence="11 13" id="KW-0234">DNA repair</keyword>
<dbReference type="InterPro" id="IPR006197">
    <property type="entry name" value="Peptidase_S24_LexA"/>
</dbReference>
<protein>
    <recommendedName>
        <fullName evidence="13">LexA repressor</fullName>
        <ecNumber evidence="13">3.4.21.88</ecNumber>
    </recommendedName>
</protein>
<dbReference type="PRINTS" id="PR00726">
    <property type="entry name" value="LEXASERPTASE"/>
</dbReference>
<evidence type="ECO:0000256" key="8">
    <source>
        <dbReference type="ARBA" id="ARBA00023015"/>
    </source>
</evidence>
<dbReference type="InterPro" id="IPR006200">
    <property type="entry name" value="LexA"/>
</dbReference>
<dbReference type="NCBIfam" id="TIGR00498">
    <property type="entry name" value="lexA"/>
    <property type="match status" value="1"/>
</dbReference>
<dbReference type="InterPro" id="IPR036390">
    <property type="entry name" value="WH_DNA-bd_sf"/>
</dbReference>
<keyword evidence="4 13" id="KW-0235">DNA replication</keyword>
<evidence type="ECO:0000256" key="14">
    <source>
        <dbReference type="RuleBase" id="RU003991"/>
    </source>
</evidence>
<evidence type="ECO:0000256" key="10">
    <source>
        <dbReference type="ARBA" id="ARBA00023163"/>
    </source>
</evidence>
<evidence type="ECO:0000256" key="12">
    <source>
        <dbReference type="ARBA" id="ARBA00023236"/>
    </source>
</evidence>
<dbReference type="GO" id="GO:0006281">
    <property type="term" value="P:DNA repair"/>
    <property type="evidence" value="ECO:0007669"/>
    <property type="project" value="UniProtKB-UniRule"/>
</dbReference>
<dbReference type="InterPro" id="IPR015927">
    <property type="entry name" value="Peptidase_S24_S26A/B/C"/>
</dbReference>
<gene>
    <name evidence="13" type="primary">lexA</name>
    <name evidence="17" type="ORF">SAMN03080599_00414</name>
</gene>
<dbReference type="Pfam" id="PF00717">
    <property type="entry name" value="Peptidase_S24"/>
    <property type="match status" value="1"/>
</dbReference>
<evidence type="ECO:0000259" key="16">
    <source>
        <dbReference type="Pfam" id="PF01726"/>
    </source>
</evidence>
<evidence type="ECO:0000256" key="3">
    <source>
        <dbReference type="ARBA" id="ARBA00022491"/>
    </source>
</evidence>
<dbReference type="EMBL" id="FMWL01000002">
    <property type="protein sequence ID" value="SCZ76799.1"/>
    <property type="molecule type" value="Genomic_DNA"/>
</dbReference>
<evidence type="ECO:0000256" key="11">
    <source>
        <dbReference type="ARBA" id="ARBA00023204"/>
    </source>
</evidence>
<dbReference type="InterPro" id="IPR039418">
    <property type="entry name" value="LexA-like"/>
</dbReference>
<dbReference type="GO" id="GO:0004252">
    <property type="term" value="F:serine-type endopeptidase activity"/>
    <property type="evidence" value="ECO:0007669"/>
    <property type="project" value="UniProtKB-UniRule"/>
</dbReference>
<accession>A0A1G5RU02</accession>
<keyword evidence="10 13" id="KW-0804">Transcription</keyword>
<dbReference type="GO" id="GO:0009432">
    <property type="term" value="P:SOS response"/>
    <property type="evidence" value="ECO:0007669"/>
    <property type="project" value="UniProtKB-UniRule"/>
</dbReference>
<evidence type="ECO:0000313" key="18">
    <source>
        <dbReference type="Proteomes" id="UP000199208"/>
    </source>
</evidence>
<comment type="subunit">
    <text evidence="2 13">Homodimer.</text>
</comment>
<evidence type="ECO:0000256" key="9">
    <source>
        <dbReference type="ARBA" id="ARBA00023125"/>
    </source>
</evidence>
<dbReference type="EC" id="3.4.21.88" evidence="13"/>
<dbReference type="InterPro" id="IPR036388">
    <property type="entry name" value="WH-like_DNA-bd_sf"/>
</dbReference>
<dbReference type="InterPro" id="IPR036286">
    <property type="entry name" value="LexA/Signal_pep-like_sf"/>
</dbReference>
<proteinExistence type="inferred from homology"/>
<evidence type="ECO:0000256" key="13">
    <source>
        <dbReference type="HAMAP-Rule" id="MF_00015"/>
    </source>
</evidence>
<dbReference type="SUPFAM" id="SSF46785">
    <property type="entry name" value="Winged helix' DNA-binding domain"/>
    <property type="match status" value="1"/>
</dbReference>
<dbReference type="GO" id="GO:0003677">
    <property type="term" value="F:DNA binding"/>
    <property type="evidence" value="ECO:0007669"/>
    <property type="project" value="UniProtKB-UniRule"/>
</dbReference>
<feature type="site" description="Cleavage; by autolysis" evidence="13">
    <location>
        <begin position="109"/>
        <end position="110"/>
    </location>
</feature>
<keyword evidence="7 13" id="KW-0068">Autocatalytic cleavage</keyword>
<dbReference type="Gene3D" id="1.10.10.10">
    <property type="entry name" value="Winged helix-like DNA-binding domain superfamily/Winged helix DNA-binding domain"/>
    <property type="match status" value="1"/>
</dbReference>
<keyword evidence="8 13" id="KW-0805">Transcription regulation</keyword>
<dbReference type="PANTHER" id="PTHR33516:SF2">
    <property type="entry name" value="LEXA REPRESSOR-RELATED"/>
    <property type="match status" value="1"/>
</dbReference>
<dbReference type="InterPro" id="IPR050077">
    <property type="entry name" value="LexA_repressor"/>
</dbReference>
<feature type="DNA-binding region" description="H-T-H motif" evidence="13">
    <location>
        <begin position="29"/>
        <end position="49"/>
    </location>
</feature>
<dbReference type="STRING" id="1120920.SAMN03080599_00414"/>
<evidence type="ECO:0000256" key="7">
    <source>
        <dbReference type="ARBA" id="ARBA00022813"/>
    </source>
</evidence>
<dbReference type="SUPFAM" id="SSF51306">
    <property type="entry name" value="LexA/Signal peptidase"/>
    <property type="match status" value="1"/>
</dbReference>
<feature type="domain" description="Peptidase S24/S26A/S26B/S26C" evidence="15">
    <location>
        <begin position="102"/>
        <end position="213"/>
    </location>
</feature>
<evidence type="ECO:0000256" key="6">
    <source>
        <dbReference type="ARBA" id="ARBA00022801"/>
    </source>
</evidence>
<dbReference type="GO" id="GO:0006260">
    <property type="term" value="P:DNA replication"/>
    <property type="evidence" value="ECO:0007669"/>
    <property type="project" value="UniProtKB-UniRule"/>
</dbReference>
<evidence type="ECO:0000256" key="5">
    <source>
        <dbReference type="ARBA" id="ARBA00022763"/>
    </source>
</evidence>
<comment type="catalytic activity">
    <reaction evidence="13">
        <text>Hydrolysis of Ala-|-Gly bond in repressor LexA.</text>
        <dbReference type="EC" id="3.4.21.88"/>
    </reaction>
</comment>
<dbReference type="AlphaFoldDB" id="A0A1G5RU02"/>
<keyword evidence="18" id="KW-1185">Reference proteome</keyword>
<evidence type="ECO:0000256" key="4">
    <source>
        <dbReference type="ARBA" id="ARBA00022705"/>
    </source>
</evidence>
<comment type="similarity">
    <text evidence="1 13 14">Belongs to the peptidase S24 family.</text>
</comment>
<dbReference type="Gene3D" id="2.10.109.10">
    <property type="entry name" value="Umud Fragment, subunit A"/>
    <property type="match status" value="1"/>
</dbReference>
<evidence type="ECO:0000256" key="2">
    <source>
        <dbReference type="ARBA" id="ARBA00011738"/>
    </source>
</evidence>
<evidence type="ECO:0000256" key="1">
    <source>
        <dbReference type="ARBA" id="ARBA00007484"/>
    </source>
</evidence>
<dbReference type="InterPro" id="IPR006199">
    <property type="entry name" value="LexA_DNA-bd_dom"/>
</dbReference>
<dbReference type="InterPro" id="IPR011991">
    <property type="entry name" value="ArsR-like_HTH"/>
</dbReference>
<evidence type="ECO:0000313" key="17">
    <source>
        <dbReference type="EMBL" id="SCZ76799.1"/>
    </source>
</evidence>
<evidence type="ECO:0000259" key="15">
    <source>
        <dbReference type="Pfam" id="PF00717"/>
    </source>
</evidence>
<dbReference type="HAMAP" id="MF_00015">
    <property type="entry name" value="LexA"/>
    <property type="match status" value="1"/>
</dbReference>
<reference evidence="17 18" key="1">
    <citation type="submission" date="2016-10" db="EMBL/GenBank/DDBJ databases">
        <authorList>
            <person name="de Groot N.N."/>
        </authorList>
    </citation>
    <scope>NUCLEOTIDE SEQUENCE [LARGE SCALE GENOMIC DNA]</scope>
    <source>
        <strain evidence="17 18">DSM 2784</strain>
    </source>
</reference>
<dbReference type="CDD" id="cd00090">
    <property type="entry name" value="HTH_ARSR"/>
    <property type="match status" value="1"/>
</dbReference>
<dbReference type="PANTHER" id="PTHR33516">
    <property type="entry name" value="LEXA REPRESSOR"/>
    <property type="match status" value="1"/>
</dbReference>
<name>A0A1G5RU02_9FIRM</name>
<keyword evidence="6 13" id="KW-0378">Hydrolase</keyword>
<dbReference type="Pfam" id="PF01726">
    <property type="entry name" value="LexA_DNA_bind"/>
    <property type="match status" value="1"/>
</dbReference>
<sequence length="220" mass="24754">MKNTMSPRRRAVYDFIRQEIQAKGYPPSVREICEAVNLKSPSTVHGYLGDLEKMGLIRRDPTKPRAITIIEDQDNRDRKNGAAAEVSAQQIIDLQRHTAFVPVVGQVTAGKPILAVENIEDRFPIPSSFVSEGDYFMLQIQGESMIEAGIFDRDYVLVRQQQDAANGSIVVALIEDSATVKTFYKEKRNYRLQPENPSMEPIIVDEVSILGVVKGVFRKM</sequence>